<feature type="transmembrane region" description="Helical" evidence="1">
    <location>
        <begin position="296"/>
        <end position="317"/>
    </location>
</feature>
<feature type="transmembrane region" description="Helical" evidence="1">
    <location>
        <begin position="235"/>
        <end position="256"/>
    </location>
</feature>
<accession>A0A5K7S5U1</accession>
<keyword evidence="1" id="KW-1133">Transmembrane helix</keyword>
<evidence type="ECO:0000313" key="2">
    <source>
        <dbReference type="EMBL" id="BBE16903.1"/>
    </source>
</evidence>
<name>A0A5K7S5U1_9BACT</name>
<dbReference type="KEGG" id="anf:AQPE_1050"/>
<dbReference type="RefSeq" id="WP_318349937.1">
    <property type="nucleotide sequence ID" value="NZ_AP018694.1"/>
</dbReference>
<keyword evidence="3" id="KW-1185">Reference proteome</keyword>
<dbReference type="Proteomes" id="UP001193389">
    <property type="component" value="Chromosome"/>
</dbReference>
<feature type="transmembrane region" description="Helical" evidence="1">
    <location>
        <begin position="105"/>
        <end position="126"/>
    </location>
</feature>
<dbReference type="AlphaFoldDB" id="A0A5K7S5U1"/>
<protein>
    <recommendedName>
        <fullName evidence="4">Glycosyltransferase RgtA/B/C/D-like domain-containing protein</fullName>
    </recommendedName>
</protein>
<dbReference type="EMBL" id="AP018694">
    <property type="protein sequence ID" value="BBE16903.1"/>
    <property type="molecule type" value="Genomic_DNA"/>
</dbReference>
<evidence type="ECO:0000256" key="1">
    <source>
        <dbReference type="SAM" id="Phobius"/>
    </source>
</evidence>
<feature type="transmembrane region" description="Helical" evidence="1">
    <location>
        <begin position="183"/>
        <end position="201"/>
    </location>
</feature>
<reference evidence="2" key="1">
    <citation type="journal article" date="2020" name="Int. J. Syst. Evol. Microbiol.">
        <title>Aquipluma nitroreducens gen. nov. sp. nov., a novel facultatively anaerobic bacterium isolated from a freshwater lake.</title>
        <authorList>
            <person name="Watanabe M."/>
            <person name="Kojima H."/>
            <person name="Fukui M."/>
        </authorList>
    </citation>
    <scope>NUCLEOTIDE SEQUENCE</scope>
    <source>
        <strain evidence="2">MeG22</strain>
    </source>
</reference>
<keyword evidence="1" id="KW-0472">Membrane</keyword>
<organism evidence="2 3">
    <name type="scientific">Aquipluma nitroreducens</name>
    <dbReference type="NCBI Taxonomy" id="2010828"/>
    <lineage>
        <taxon>Bacteria</taxon>
        <taxon>Pseudomonadati</taxon>
        <taxon>Bacteroidota</taxon>
        <taxon>Bacteroidia</taxon>
        <taxon>Marinilabiliales</taxon>
        <taxon>Prolixibacteraceae</taxon>
        <taxon>Aquipluma</taxon>
    </lineage>
</organism>
<keyword evidence="1" id="KW-0812">Transmembrane</keyword>
<feature type="transmembrane region" description="Helical" evidence="1">
    <location>
        <begin position="268"/>
        <end position="290"/>
    </location>
</feature>
<feature type="transmembrane region" description="Helical" evidence="1">
    <location>
        <begin position="7"/>
        <end position="26"/>
    </location>
</feature>
<gene>
    <name evidence="2" type="ORF">AQPE_1050</name>
</gene>
<evidence type="ECO:0008006" key="4">
    <source>
        <dbReference type="Google" id="ProtNLM"/>
    </source>
</evidence>
<sequence>MKKIDNRVAYIILFFCALFFVLFSVYSKGNWGGADSYSHYRISRYAFKYPHLFLDLWGKPVFNILSSPFSQFGFLGIKIFNAGVALLSAFIAYDIARIYKWHASYMAILMLLFAPIYFIIIPSGLTEPLFGLVLISAVWFFIKDRFIFSAMIISLLPFARNEGFVILPLFLTAYLLKKEYRAIPFLGFGFFFFSLIGWAVFHDFFWIFPQSQGGGDQGIYGTDSLFHFVYSIDNILGIPILIFWLVGFVFSTYAILKNFRKVNNEHYFYLLVVGGFLVYFAAHSVVRWLWEGRSLGLIRVIAGVVPLAALLSMRGMHEVLKKFEHNRRRSLVFIFVFGIIISSYPFFKYPVPIPPGGEEKLIRVTSEWLKEKDLDKQRIFYFDPYLVHLLNFDPYDQSLSFQGVADKLQPSNSMNIGNLLVWDAHFGPNEGGVQLDNLMDDLHLQLIKTILPSENFKVLGGYDYGIYIFRKVEQKIIQEKKQVLFRELAFGDSRDEHVIMIDGKKVLKMDSQLEFSPSIQVPVAEIQAQDFLEISASARILLQEPLELGIGLLVLSVEADQKSVSYNKVVLAAKPSDIQNWQETSFTLRLNANFPEGAILSLYVWNNGKKNLLLENLKLTISGF</sequence>
<evidence type="ECO:0000313" key="3">
    <source>
        <dbReference type="Proteomes" id="UP001193389"/>
    </source>
</evidence>
<feature type="transmembrane region" description="Helical" evidence="1">
    <location>
        <begin position="72"/>
        <end position="93"/>
    </location>
</feature>
<proteinExistence type="predicted"/>
<feature type="transmembrane region" description="Helical" evidence="1">
    <location>
        <begin position="329"/>
        <end position="347"/>
    </location>
</feature>